<sequence length="328" mass="38019">MAAAVRGIENPPFFICGAGKYRLVRKIGGGSYGDVYLGIDNGNGEKVAVKIESYKARLPQLHYESRVYKMLQGGVGIPHLRWYGTERNFNILVMDLLGPSLEDLFNLCKRRFTMKTVLMLADQMIGCFEYIHSKDMIHRDIKPDNILMGIGSRCNELFLVDFGFAKRFRCAQTREHIAYRENKKTRVCTIRYASINALLGIEQSRRDDMEALGYVMMYFLRGRLPWQGLKVACTEQVLEKVVEKKRTTPTKILCEGYPAEFLTYMNYCRGLRFDQAPDYKYLRQLFRTLFQTLNYEYDYIYDWTTLTQKAENPNVGLGMPSHSGKRRA</sequence>
<dbReference type="PROSITE" id="PS00108">
    <property type="entry name" value="PROTEIN_KINASE_ST"/>
    <property type="match status" value="1"/>
</dbReference>
<keyword evidence="3 4" id="KW-0067">ATP-binding</keyword>
<feature type="binding site" evidence="4">
    <location>
        <position position="50"/>
    </location>
    <ligand>
        <name>ATP</name>
        <dbReference type="ChEBI" id="CHEBI:30616"/>
    </ligand>
</feature>
<comment type="similarity">
    <text evidence="5">Belongs to the protein kinase superfamily.</text>
</comment>
<comment type="caution">
    <text evidence="7">The sequence shown here is derived from an EMBL/GenBank/DDBJ whole genome shotgun (WGS) entry which is preliminary data.</text>
</comment>
<dbReference type="SUPFAM" id="SSF56112">
    <property type="entry name" value="Protein kinase-like (PK-like)"/>
    <property type="match status" value="1"/>
</dbReference>
<gene>
    <name evidence="7" type="ORF">QR680_007529</name>
</gene>
<dbReference type="InterPro" id="IPR011009">
    <property type="entry name" value="Kinase-like_dom_sf"/>
</dbReference>
<organism evidence="7 8">
    <name type="scientific">Steinernema hermaphroditum</name>
    <dbReference type="NCBI Taxonomy" id="289476"/>
    <lineage>
        <taxon>Eukaryota</taxon>
        <taxon>Metazoa</taxon>
        <taxon>Ecdysozoa</taxon>
        <taxon>Nematoda</taxon>
        <taxon>Chromadorea</taxon>
        <taxon>Rhabditida</taxon>
        <taxon>Tylenchina</taxon>
        <taxon>Panagrolaimomorpha</taxon>
        <taxon>Strongyloidoidea</taxon>
        <taxon>Steinernematidae</taxon>
        <taxon>Steinernema</taxon>
    </lineage>
</organism>
<reference evidence="7" key="1">
    <citation type="submission" date="2023-06" db="EMBL/GenBank/DDBJ databases">
        <title>Genomic analysis of the entomopathogenic nematode Steinernema hermaphroditum.</title>
        <authorList>
            <person name="Schwarz E.M."/>
            <person name="Heppert J.K."/>
            <person name="Baniya A."/>
            <person name="Schwartz H.T."/>
            <person name="Tan C.-H."/>
            <person name="Antoshechkin I."/>
            <person name="Sternberg P.W."/>
            <person name="Goodrich-Blair H."/>
            <person name="Dillman A.R."/>
        </authorList>
    </citation>
    <scope>NUCLEOTIDE SEQUENCE</scope>
    <source>
        <strain evidence="7">PS9179</strain>
        <tissue evidence="7">Whole animal</tissue>
    </source>
</reference>
<dbReference type="PANTHER" id="PTHR11909">
    <property type="entry name" value="CASEIN KINASE-RELATED"/>
    <property type="match status" value="1"/>
</dbReference>
<evidence type="ECO:0000256" key="3">
    <source>
        <dbReference type="ARBA" id="ARBA00022840"/>
    </source>
</evidence>
<evidence type="ECO:0000313" key="8">
    <source>
        <dbReference type="Proteomes" id="UP001175271"/>
    </source>
</evidence>
<evidence type="ECO:0000256" key="2">
    <source>
        <dbReference type="ARBA" id="ARBA00022741"/>
    </source>
</evidence>
<protein>
    <recommendedName>
        <fullName evidence="1">non-specific serine/threonine protein kinase</fullName>
        <ecNumber evidence="1">2.7.11.1</ecNumber>
    </recommendedName>
</protein>
<dbReference type="PROSITE" id="PS50011">
    <property type="entry name" value="PROTEIN_KINASE_DOM"/>
    <property type="match status" value="1"/>
</dbReference>
<dbReference type="SMART" id="SM00220">
    <property type="entry name" value="S_TKc"/>
    <property type="match status" value="1"/>
</dbReference>
<evidence type="ECO:0000256" key="4">
    <source>
        <dbReference type="PROSITE-ProRule" id="PRU10141"/>
    </source>
</evidence>
<evidence type="ECO:0000256" key="1">
    <source>
        <dbReference type="ARBA" id="ARBA00012513"/>
    </source>
</evidence>
<keyword evidence="5" id="KW-0418">Kinase</keyword>
<accession>A0AA39IFM3</accession>
<evidence type="ECO:0000256" key="5">
    <source>
        <dbReference type="RuleBase" id="RU000304"/>
    </source>
</evidence>
<keyword evidence="2 4" id="KW-0547">Nucleotide-binding</keyword>
<dbReference type="Gene3D" id="1.10.510.10">
    <property type="entry name" value="Transferase(Phosphotransferase) domain 1"/>
    <property type="match status" value="1"/>
</dbReference>
<evidence type="ECO:0000259" key="6">
    <source>
        <dbReference type="PROSITE" id="PS50011"/>
    </source>
</evidence>
<dbReference type="GO" id="GO:0004674">
    <property type="term" value="F:protein serine/threonine kinase activity"/>
    <property type="evidence" value="ECO:0007669"/>
    <property type="project" value="UniProtKB-KW"/>
</dbReference>
<proteinExistence type="inferred from homology"/>
<dbReference type="InterPro" id="IPR008271">
    <property type="entry name" value="Ser/Thr_kinase_AS"/>
</dbReference>
<dbReference type="AlphaFoldDB" id="A0AA39IFM3"/>
<keyword evidence="5" id="KW-0723">Serine/threonine-protein kinase</keyword>
<keyword evidence="5" id="KW-0808">Transferase</keyword>
<name>A0AA39IFM3_9BILA</name>
<evidence type="ECO:0000313" key="7">
    <source>
        <dbReference type="EMBL" id="KAK0422369.1"/>
    </source>
</evidence>
<dbReference type="InterPro" id="IPR000719">
    <property type="entry name" value="Prot_kinase_dom"/>
</dbReference>
<dbReference type="EC" id="2.7.11.1" evidence="1"/>
<dbReference type="GO" id="GO:0005524">
    <property type="term" value="F:ATP binding"/>
    <property type="evidence" value="ECO:0007669"/>
    <property type="project" value="UniProtKB-UniRule"/>
</dbReference>
<dbReference type="FunFam" id="1.10.510.10:FF:000596">
    <property type="entry name" value="CK1 family protein kinase"/>
    <property type="match status" value="1"/>
</dbReference>
<dbReference type="EMBL" id="JAUCMV010000001">
    <property type="protein sequence ID" value="KAK0422369.1"/>
    <property type="molecule type" value="Genomic_DNA"/>
</dbReference>
<feature type="domain" description="Protein kinase" evidence="6">
    <location>
        <begin position="21"/>
        <end position="290"/>
    </location>
</feature>
<dbReference type="InterPro" id="IPR017441">
    <property type="entry name" value="Protein_kinase_ATP_BS"/>
</dbReference>
<dbReference type="InterPro" id="IPR050235">
    <property type="entry name" value="CK1_Ser-Thr_kinase"/>
</dbReference>
<dbReference type="Proteomes" id="UP001175271">
    <property type="component" value="Unassembled WGS sequence"/>
</dbReference>
<dbReference type="PROSITE" id="PS00107">
    <property type="entry name" value="PROTEIN_KINASE_ATP"/>
    <property type="match status" value="1"/>
</dbReference>
<keyword evidence="8" id="KW-1185">Reference proteome</keyword>
<dbReference type="Pfam" id="PF00069">
    <property type="entry name" value="Pkinase"/>
    <property type="match status" value="1"/>
</dbReference>